<dbReference type="STRING" id="1798373.A2154_04955"/>
<dbReference type="GO" id="GO:0015628">
    <property type="term" value="P:protein secretion by the type II secretion system"/>
    <property type="evidence" value="ECO:0007669"/>
    <property type="project" value="InterPro"/>
</dbReference>
<proteinExistence type="predicted"/>
<keyword evidence="4 6" id="KW-1133">Transmembrane helix</keyword>
<evidence type="ECO:0000256" key="4">
    <source>
        <dbReference type="ARBA" id="ARBA00022989"/>
    </source>
</evidence>
<dbReference type="Proteomes" id="UP000176854">
    <property type="component" value="Unassembled WGS sequence"/>
</dbReference>
<dbReference type="Gene3D" id="3.30.700.10">
    <property type="entry name" value="Glycoprotein, Type 4 Pilin"/>
    <property type="match status" value="1"/>
</dbReference>
<name>A0A1F5ZCQ6_9BACT</name>
<dbReference type="PANTHER" id="PTHR30093">
    <property type="entry name" value="GENERAL SECRETION PATHWAY PROTEIN G"/>
    <property type="match status" value="1"/>
</dbReference>
<comment type="subcellular location">
    <subcellularLocation>
        <location evidence="1">Membrane</location>
        <topology evidence="1">Single-pass membrane protein</topology>
    </subcellularLocation>
</comment>
<dbReference type="InterPro" id="IPR012902">
    <property type="entry name" value="N_methyl_site"/>
</dbReference>
<dbReference type="EMBL" id="MFJC01000003">
    <property type="protein sequence ID" value="OGG10240.1"/>
    <property type="molecule type" value="Genomic_DNA"/>
</dbReference>
<dbReference type="NCBIfam" id="TIGR02532">
    <property type="entry name" value="IV_pilin_GFxxxE"/>
    <property type="match status" value="1"/>
</dbReference>
<evidence type="ECO:0000313" key="7">
    <source>
        <dbReference type="EMBL" id="OGG10240.1"/>
    </source>
</evidence>
<gene>
    <name evidence="7" type="ORF">A2154_04955</name>
</gene>
<dbReference type="SUPFAM" id="SSF54523">
    <property type="entry name" value="Pili subunits"/>
    <property type="match status" value="1"/>
</dbReference>
<dbReference type="PANTHER" id="PTHR30093:SF44">
    <property type="entry name" value="TYPE II SECRETION SYSTEM CORE PROTEIN G"/>
    <property type="match status" value="1"/>
</dbReference>
<evidence type="ECO:0000313" key="8">
    <source>
        <dbReference type="Proteomes" id="UP000176854"/>
    </source>
</evidence>
<reference evidence="7 8" key="1">
    <citation type="journal article" date="2016" name="Nat. Commun.">
        <title>Thousands of microbial genomes shed light on interconnected biogeochemical processes in an aquifer system.</title>
        <authorList>
            <person name="Anantharaman K."/>
            <person name="Brown C.T."/>
            <person name="Hug L.A."/>
            <person name="Sharon I."/>
            <person name="Castelle C.J."/>
            <person name="Probst A.J."/>
            <person name="Thomas B.C."/>
            <person name="Singh A."/>
            <person name="Wilkins M.J."/>
            <person name="Karaoz U."/>
            <person name="Brodie E.L."/>
            <person name="Williams K.H."/>
            <person name="Hubbard S.S."/>
            <person name="Banfield J.F."/>
        </authorList>
    </citation>
    <scope>NUCLEOTIDE SEQUENCE [LARGE SCALE GENOMIC DNA]</scope>
</reference>
<dbReference type="AlphaFoldDB" id="A0A1F5ZCQ6"/>
<keyword evidence="3 6" id="KW-0812">Transmembrane</keyword>
<evidence type="ECO:0000256" key="1">
    <source>
        <dbReference type="ARBA" id="ARBA00004167"/>
    </source>
</evidence>
<dbReference type="GO" id="GO:0016020">
    <property type="term" value="C:membrane"/>
    <property type="evidence" value="ECO:0007669"/>
    <property type="project" value="UniProtKB-SubCell"/>
</dbReference>
<dbReference type="Pfam" id="PF07963">
    <property type="entry name" value="N_methyl"/>
    <property type="match status" value="1"/>
</dbReference>
<dbReference type="PRINTS" id="PR00813">
    <property type="entry name" value="BCTERIALGSPG"/>
</dbReference>
<accession>A0A1F5ZCQ6</accession>
<keyword evidence="5 6" id="KW-0472">Membrane</keyword>
<evidence type="ECO:0000256" key="5">
    <source>
        <dbReference type="ARBA" id="ARBA00023136"/>
    </source>
</evidence>
<keyword evidence="2" id="KW-0488">Methylation</keyword>
<protein>
    <recommendedName>
        <fullName evidence="9">Type II secretion system protein GspG C-terminal domain-containing protein</fullName>
    </recommendedName>
</protein>
<evidence type="ECO:0000256" key="6">
    <source>
        <dbReference type="SAM" id="Phobius"/>
    </source>
</evidence>
<evidence type="ECO:0000256" key="3">
    <source>
        <dbReference type="ARBA" id="ARBA00022692"/>
    </source>
</evidence>
<organism evidence="7 8">
    <name type="scientific">Candidatus Gottesmanbacteria bacterium RBG_16_43_7</name>
    <dbReference type="NCBI Taxonomy" id="1798373"/>
    <lineage>
        <taxon>Bacteria</taxon>
        <taxon>Candidatus Gottesmaniibacteriota</taxon>
    </lineage>
</organism>
<dbReference type="InterPro" id="IPR045584">
    <property type="entry name" value="Pilin-like"/>
</dbReference>
<dbReference type="GO" id="GO:0015627">
    <property type="term" value="C:type II protein secretion system complex"/>
    <property type="evidence" value="ECO:0007669"/>
    <property type="project" value="InterPro"/>
</dbReference>
<dbReference type="InterPro" id="IPR000983">
    <property type="entry name" value="Bac_GSPG_pilin"/>
</dbReference>
<sequence>MTLNVESQISKVKRNGFTLLELLIVISIIGILVAIGAASYSSAQKKARDSRRTGDMKAVQNALEQYFSVGNVYPTSANCTEVNTAEYLPAGFPSDPKPAPYIQYNYSCTSSTYCVCAEVEGGKGNSTTNACVFAASGNYFCVKNLQ</sequence>
<comment type="caution">
    <text evidence="7">The sequence shown here is derived from an EMBL/GenBank/DDBJ whole genome shotgun (WGS) entry which is preliminary data.</text>
</comment>
<feature type="transmembrane region" description="Helical" evidence="6">
    <location>
        <begin position="20"/>
        <end position="43"/>
    </location>
</feature>
<evidence type="ECO:0000256" key="2">
    <source>
        <dbReference type="ARBA" id="ARBA00022481"/>
    </source>
</evidence>
<evidence type="ECO:0008006" key="9">
    <source>
        <dbReference type="Google" id="ProtNLM"/>
    </source>
</evidence>